<dbReference type="PANTHER" id="PTHR41774:SF1">
    <property type="entry name" value="NGG1P INTERACTING FACTOR NIF3"/>
    <property type="match status" value="1"/>
</dbReference>
<reference evidence="1 2" key="1">
    <citation type="submission" date="2020-02" db="EMBL/GenBank/DDBJ databases">
        <authorList>
            <person name="Zheng R.K."/>
            <person name="Sun C.M."/>
        </authorList>
    </citation>
    <scope>NUCLEOTIDE SEQUENCE [LARGE SCALE GENOMIC DNA]</scope>
    <source>
        <strain evidence="2">rifampicinis</strain>
    </source>
</reference>
<organism evidence="1 2">
    <name type="scientific">Phototrophicus methaneseepsis</name>
    <dbReference type="NCBI Taxonomy" id="2710758"/>
    <lineage>
        <taxon>Bacteria</taxon>
        <taxon>Bacillati</taxon>
        <taxon>Chloroflexota</taxon>
        <taxon>Candidatus Thermofontia</taxon>
        <taxon>Phototrophicales</taxon>
        <taxon>Phototrophicaceae</taxon>
        <taxon>Phototrophicus</taxon>
    </lineage>
</organism>
<evidence type="ECO:0000313" key="1">
    <source>
        <dbReference type="EMBL" id="QPC82716.1"/>
    </source>
</evidence>
<dbReference type="Proteomes" id="UP000594468">
    <property type="component" value="Chromosome"/>
</dbReference>
<name>A0A7S8E989_9CHLR</name>
<dbReference type="InterPro" id="IPR015867">
    <property type="entry name" value="N-reg_PII/ATP_PRibTrfase_C"/>
</dbReference>
<gene>
    <name evidence="1" type="ORF">G4Y79_24030</name>
</gene>
<dbReference type="KEGG" id="pmet:G4Y79_24030"/>
<sequence length="112" mass="12077">MTSSPERVMIVVGAPPENVTAVLDAISGAGGGIVGDYTHCAFANPGEGRFKPSAEAHPHVGDRETINRVPEVRIETFCERRLAKQVAQAIRAAHPYEEPVIYIVPLLSEDDL</sequence>
<proteinExistence type="predicted"/>
<keyword evidence="2" id="KW-1185">Reference proteome</keyword>
<protein>
    <recommendedName>
        <fullName evidence="3">Bsu YqfO NIF3/CutA domain</fullName>
    </recommendedName>
</protein>
<dbReference type="RefSeq" id="WP_195170785.1">
    <property type="nucleotide sequence ID" value="NZ_CP062983.1"/>
</dbReference>
<dbReference type="Gene3D" id="3.30.70.120">
    <property type="match status" value="1"/>
</dbReference>
<accession>A0A7S8E989</accession>
<evidence type="ECO:0008006" key="3">
    <source>
        <dbReference type="Google" id="ProtNLM"/>
    </source>
</evidence>
<dbReference type="EMBL" id="CP062983">
    <property type="protein sequence ID" value="QPC82716.1"/>
    <property type="molecule type" value="Genomic_DNA"/>
</dbReference>
<dbReference type="PANTHER" id="PTHR41774">
    <property type="match status" value="1"/>
</dbReference>
<dbReference type="SUPFAM" id="SSF102705">
    <property type="entry name" value="NIF3 (NGG1p interacting factor 3)-like"/>
    <property type="match status" value="1"/>
</dbReference>
<evidence type="ECO:0000313" key="2">
    <source>
        <dbReference type="Proteomes" id="UP000594468"/>
    </source>
</evidence>
<dbReference type="AlphaFoldDB" id="A0A7S8E989"/>
<dbReference type="InterPro" id="IPR036069">
    <property type="entry name" value="DUF34/NIF3_sf"/>
</dbReference>